<evidence type="ECO:0000256" key="7">
    <source>
        <dbReference type="PROSITE-ProRule" id="PRU00473"/>
    </source>
</evidence>
<name>A0A194AK94_9BACT</name>
<dbReference type="InterPro" id="IPR050330">
    <property type="entry name" value="Bact_OuterMem_StrucFunc"/>
</dbReference>
<keyword evidence="10" id="KW-0969">Cilium</keyword>
<keyword evidence="6 7" id="KW-0472">Membrane</keyword>
<evidence type="ECO:0000313" key="10">
    <source>
        <dbReference type="EMBL" id="GAU09134.1"/>
    </source>
</evidence>
<keyword evidence="11" id="KW-1185">Reference proteome</keyword>
<evidence type="ECO:0000256" key="3">
    <source>
        <dbReference type="ARBA" id="ARBA00022475"/>
    </source>
</evidence>
<evidence type="ECO:0000256" key="6">
    <source>
        <dbReference type="ARBA" id="ARBA00023136"/>
    </source>
</evidence>
<dbReference type="Gene3D" id="3.30.1330.60">
    <property type="entry name" value="OmpA-like domain"/>
    <property type="match status" value="1"/>
</dbReference>
<dbReference type="PANTHER" id="PTHR30329">
    <property type="entry name" value="STATOR ELEMENT OF FLAGELLAR MOTOR COMPLEX"/>
    <property type="match status" value="1"/>
</dbReference>
<dbReference type="OrthoDB" id="5292153at2"/>
<feature type="domain" description="OmpA-like" evidence="9">
    <location>
        <begin position="119"/>
        <end position="241"/>
    </location>
</feature>
<reference evidence="11" key="1">
    <citation type="submission" date="2016-06" db="EMBL/GenBank/DDBJ databases">
        <title>Draft genome sequence of Desulfoplanes formicivorans strain Pf12B.</title>
        <authorList>
            <person name="Watanabe M."/>
            <person name="Kojima H."/>
            <person name="Fukui M."/>
        </authorList>
    </citation>
    <scope>NUCLEOTIDE SEQUENCE [LARGE SCALE GENOMIC DNA]</scope>
    <source>
        <strain evidence="11">Pf12B</strain>
    </source>
</reference>
<protein>
    <submittedName>
        <fullName evidence="10">Flagellar motor protein MotB</fullName>
    </submittedName>
</protein>
<gene>
    <name evidence="10" type="ORF">DPF_1854</name>
</gene>
<dbReference type="InterPro" id="IPR036737">
    <property type="entry name" value="OmpA-like_sf"/>
</dbReference>
<evidence type="ECO:0000259" key="9">
    <source>
        <dbReference type="PROSITE" id="PS51123"/>
    </source>
</evidence>
<dbReference type="RefSeq" id="WP_069859376.1">
    <property type="nucleotide sequence ID" value="NZ_BDFE01000017.1"/>
</dbReference>
<dbReference type="Proteomes" id="UP000095200">
    <property type="component" value="Unassembled WGS sequence"/>
</dbReference>
<proteinExistence type="inferred from homology"/>
<dbReference type="STRING" id="1592317.DPF_1854"/>
<evidence type="ECO:0000256" key="5">
    <source>
        <dbReference type="ARBA" id="ARBA00022989"/>
    </source>
</evidence>
<organism evidence="10 11">
    <name type="scientific">Desulfoplanes formicivorans</name>
    <dbReference type="NCBI Taxonomy" id="1592317"/>
    <lineage>
        <taxon>Bacteria</taxon>
        <taxon>Pseudomonadati</taxon>
        <taxon>Thermodesulfobacteriota</taxon>
        <taxon>Desulfovibrionia</taxon>
        <taxon>Desulfovibrionales</taxon>
        <taxon>Desulfoplanaceae</taxon>
        <taxon>Desulfoplanes</taxon>
    </lineage>
</organism>
<evidence type="ECO:0000313" key="11">
    <source>
        <dbReference type="Proteomes" id="UP000095200"/>
    </source>
</evidence>
<dbReference type="SUPFAM" id="SSF103088">
    <property type="entry name" value="OmpA-like"/>
    <property type="match status" value="1"/>
</dbReference>
<comment type="subcellular location">
    <subcellularLocation>
        <location evidence="1">Cell membrane</location>
        <topology evidence="1">Single-pass membrane protein</topology>
    </subcellularLocation>
</comment>
<dbReference type="PANTHER" id="PTHR30329:SF21">
    <property type="entry name" value="LIPOPROTEIN YIAD-RELATED"/>
    <property type="match status" value="1"/>
</dbReference>
<dbReference type="CDD" id="cd07185">
    <property type="entry name" value="OmpA_C-like"/>
    <property type="match status" value="1"/>
</dbReference>
<accession>A0A194AK94</accession>
<dbReference type="InterPro" id="IPR006665">
    <property type="entry name" value="OmpA-like"/>
</dbReference>
<keyword evidence="4 8" id="KW-0812">Transmembrane</keyword>
<sequence length="247" mass="27560">MIDDLNDFNQNDEEEEELQTWQTTFADLTTLLLVFFVLLYSMSYIDKGKYLASFSSIKAALGTVTGSPIVLQNDANGVFMDEVQKYRQIMAEQENNFSSFQQFSTEHGIEGIIGANLESGIITLKAPADTLFKSNSATLTPEAIRVISLLKDYFLIHHDLKINIKGHTDDLVPAPGGRWKDNWELSSMRAVAVLKLLLKLGIKPQRLTATGMGSFQPAFPNNTPENRAKNRRVEFILEKMIGGGTLP</sequence>
<dbReference type="AlphaFoldDB" id="A0A194AK94"/>
<keyword evidence="3" id="KW-1003">Cell membrane</keyword>
<comment type="caution">
    <text evidence="10">The sequence shown here is derived from an EMBL/GenBank/DDBJ whole genome shotgun (WGS) entry which is preliminary data.</text>
</comment>
<dbReference type="InterPro" id="IPR025713">
    <property type="entry name" value="MotB-like_N_dom"/>
</dbReference>
<keyword evidence="10" id="KW-0282">Flagellum</keyword>
<dbReference type="Pfam" id="PF00691">
    <property type="entry name" value="OmpA"/>
    <property type="match status" value="1"/>
</dbReference>
<evidence type="ECO:0000256" key="2">
    <source>
        <dbReference type="ARBA" id="ARBA00008914"/>
    </source>
</evidence>
<keyword evidence="10" id="KW-0966">Cell projection</keyword>
<dbReference type="EMBL" id="BDFE01000017">
    <property type="protein sequence ID" value="GAU09134.1"/>
    <property type="molecule type" value="Genomic_DNA"/>
</dbReference>
<evidence type="ECO:0000256" key="1">
    <source>
        <dbReference type="ARBA" id="ARBA00004162"/>
    </source>
</evidence>
<comment type="similarity">
    <text evidence="2">Belongs to the MotB family.</text>
</comment>
<dbReference type="PROSITE" id="PS51123">
    <property type="entry name" value="OMPA_2"/>
    <property type="match status" value="1"/>
</dbReference>
<feature type="transmembrane region" description="Helical" evidence="8">
    <location>
        <begin position="20"/>
        <end position="40"/>
    </location>
</feature>
<dbReference type="GO" id="GO:0005886">
    <property type="term" value="C:plasma membrane"/>
    <property type="evidence" value="ECO:0007669"/>
    <property type="project" value="UniProtKB-SubCell"/>
</dbReference>
<evidence type="ECO:0000256" key="8">
    <source>
        <dbReference type="SAM" id="Phobius"/>
    </source>
</evidence>
<evidence type="ECO:0000256" key="4">
    <source>
        <dbReference type="ARBA" id="ARBA00022692"/>
    </source>
</evidence>
<keyword evidence="5 8" id="KW-1133">Transmembrane helix</keyword>
<dbReference type="Pfam" id="PF13677">
    <property type="entry name" value="MotB_plug"/>
    <property type="match status" value="1"/>
</dbReference>